<dbReference type="Proteomes" id="UP000198992">
    <property type="component" value="Unassembled WGS sequence"/>
</dbReference>
<dbReference type="Gene3D" id="3.30.420.10">
    <property type="entry name" value="Ribonuclease H-like superfamily/Ribonuclease H"/>
    <property type="match status" value="1"/>
</dbReference>
<sequence>MKILGLDIATTTGITLLDGDRYVFARAFHWDGKNSGQVFRHFRKTLYQIIQDNAVKYVAAEEPLRTDIELKGKPTEENPEPEPTRPPMKTFQRIYGLCAIAEETCAAHDVPFIYVNQGTWRKAFTGSGRATKDTSLGFAQLIDKTITSYDAAESLGVAWWLRGHLDPHFAAPRGDLFEPTLTPSRKETPF</sequence>
<dbReference type="OrthoDB" id="8221184at2"/>
<dbReference type="SUPFAM" id="SSF53098">
    <property type="entry name" value="Ribonuclease H-like"/>
    <property type="match status" value="1"/>
</dbReference>
<reference evidence="1 2" key="1">
    <citation type="submission" date="2016-10" db="EMBL/GenBank/DDBJ databases">
        <authorList>
            <person name="de Groot N.N."/>
        </authorList>
    </citation>
    <scope>NUCLEOTIDE SEQUENCE [LARGE SCALE GENOMIC DNA]</scope>
    <source>
        <strain evidence="1 2">MT12</strain>
    </source>
</reference>
<dbReference type="EMBL" id="FNTH01000001">
    <property type="protein sequence ID" value="SEB97103.1"/>
    <property type="molecule type" value="Genomic_DNA"/>
</dbReference>
<accession>A0A1H4NPC1</accession>
<organism evidence="1 2">
    <name type="scientific">Bradyrhizobium erythrophlei</name>
    <dbReference type="NCBI Taxonomy" id="1437360"/>
    <lineage>
        <taxon>Bacteria</taxon>
        <taxon>Pseudomonadati</taxon>
        <taxon>Pseudomonadota</taxon>
        <taxon>Alphaproteobacteria</taxon>
        <taxon>Hyphomicrobiales</taxon>
        <taxon>Nitrobacteraceae</taxon>
        <taxon>Bradyrhizobium</taxon>
    </lineage>
</organism>
<name>A0A1H4NPC1_9BRAD</name>
<protein>
    <recommendedName>
        <fullName evidence="3">Holliday junction resolvasome RuvABC endonuclease subunit</fullName>
    </recommendedName>
</protein>
<dbReference type="InterPro" id="IPR036397">
    <property type="entry name" value="RNaseH_sf"/>
</dbReference>
<dbReference type="GO" id="GO:0003676">
    <property type="term" value="F:nucleic acid binding"/>
    <property type="evidence" value="ECO:0007669"/>
    <property type="project" value="InterPro"/>
</dbReference>
<gene>
    <name evidence="1" type="ORF">SAMN05444164_0690</name>
</gene>
<evidence type="ECO:0000313" key="1">
    <source>
        <dbReference type="EMBL" id="SEB97103.1"/>
    </source>
</evidence>
<evidence type="ECO:0008006" key="3">
    <source>
        <dbReference type="Google" id="ProtNLM"/>
    </source>
</evidence>
<dbReference type="AlphaFoldDB" id="A0A1H4NPC1"/>
<evidence type="ECO:0000313" key="2">
    <source>
        <dbReference type="Proteomes" id="UP000198992"/>
    </source>
</evidence>
<dbReference type="RefSeq" id="WP_092114247.1">
    <property type="nucleotide sequence ID" value="NZ_FNTH01000001.1"/>
</dbReference>
<dbReference type="InterPro" id="IPR012337">
    <property type="entry name" value="RNaseH-like_sf"/>
</dbReference>
<proteinExistence type="predicted"/>